<dbReference type="PANTHER" id="PTHR33405">
    <property type="entry name" value="PROTEIN FLX-LIKE 2"/>
    <property type="match status" value="1"/>
</dbReference>
<keyword evidence="3" id="KW-0221">Differentiation</keyword>
<comment type="similarity">
    <text evidence="1">Belongs to the FLX family.</text>
</comment>
<dbReference type="Proteomes" id="UP001161247">
    <property type="component" value="Chromosome 1"/>
</dbReference>
<dbReference type="EMBL" id="OX459118">
    <property type="protein sequence ID" value="CAI9088885.1"/>
    <property type="molecule type" value="Genomic_DNA"/>
</dbReference>
<evidence type="ECO:0000256" key="4">
    <source>
        <dbReference type="ARBA" id="ARBA00023054"/>
    </source>
</evidence>
<keyword evidence="2" id="KW-0217">Developmental protein</keyword>
<accession>A0AAV1BZR5</accession>
<evidence type="ECO:0000313" key="8">
    <source>
        <dbReference type="EMBL" id="CAI9088885.1"/>
    </source>
</evidence>
<dbReference type="InterPro" id="IPR040353">
    <property type="entry name" value="FLX/FLX-like"/>
</dbReference>
<dbReference type="AlphaFoldDB" id="A0AAV1BZR5"/>
<keyword evidence="5" id="KW-0287">Flowering</keyword>
<protein>
    <submittedName>
        <fullName evidence="8">OLC1v1023336C1</fullName>
    </submittedName>
</protein>
<dbReference type="GO" id="GO:0009908">
    <property type="term" value="P:flower development"/>
    <property type="evidence" value="ECO:0007669"/>
    <property type="project" value="UniProtKB-KW"/>
</dbReference>
<evidence type="ECO:0000256" key="7">
    <source>
        <dbReference type="SAM" id="MobiDB-lite"/>
    </source>
</evidence>
<dbReference type="GO" id="GO:0030154">
    <property type="term" value="P:cell differentiation"/>
    <property type="evidence" value="ECO:0007669"/>
    <property type="project" value="UniProtKB-KW"/>
</dbReference>
<evidence type="ECO:0000313" key="9">
    <source>
        <dbReference type="Proteomes" id="UP001161247"/>
    </source>
</evidence>
<evidence type="ECO:0000256" key="3">
    <source>
        <dbReference type="ARBA" id="ARBA00022782"/>
    </source>
</evidence>
<dbReference type="PANTHER" id="PTHR33405:SF7">
    <property type="entry name" value="PROTEIN FLX-LIKE 1"/>
    <property type="match status" value="1"/>
</dbReference>
<sequence>MSGRNRGPPMPMKGMPHAGMPRPVHEPAPFPRGLGPLVHHPALLDDMREPHMGIGGPRQLPPHPAIIEEQLAAQHDDIQGLLIDNQRLAATHVALKQELEVVQFELQRTHKYAGALHAEKDAQLRELHEKSVKMQADLQGADAMRSELMQVHTDVNELRTARQELTSRAQLMTEDLARMTAELQQVPAIRAEIDGLKQELIRVRSAIEYEKKGYAENFEHGQVMEKKLVSMARELEKLRAEVANAQKRSHASAAMVNQGTGYNANYVNPEAGYPVNPYPPNYGIDPPNSMHHMQTGMEGYPQYGPGPGAWGTYDVQRSQGPR</sequence>
<gene>
    <name evidence="8" type="ORF">OLC1_LOCUS1350</name>
</gene>
<keyword evidence="4 6" id="KW-0175">Coiled coil</keyword>
<feature type="coiled-coil region" evidence="6">
    <location>
        <begin position="155"/>
        <end position="182"/>
    </location>
</feature>
<evidence type="ECO:0000256" key="2">
    <source>
        <dbReference type="ARBA" id="ARBA00022473"/>
    </source>
</evidence>
<keyword evidence="9" id="KW-1185">Reference proteome</keyword>
<reference evidence="8" key="1">
    <citation type="submission" date="2023-03" db="EMBL/GenBank/DDBJ databases">
        <authorList>
            <person name="Julca I."/>
        </authorList>
    </citation>
    <scope>NUCLEOTIDE SEQUENCE</scope>
</reference>
<feature type="region of interest" description="Disordered" evidence="7">
    <location>
        <begin position="1"/>
        <end position="20"/>
    </location>
</feature>
<proteinExistence type="inferred from homology"/>
<name>A0AAV1BZR5_OLDCO</name>
<organism evidence="8 9">
    <name type="scientific">Oldenlandia corymbosa var. corymbosa</name>
    <dbReference type="NCBI Taxonomy" id="529605"/>
    <lineage>
        <taxon>Eukaryota</taxon>
        <taxon>Viridiplantae</taxon>
        <taxon>Streptophyta</taxon>
        <taxon>Embryophyta</taxon>
        <taxon>Tracheophyta</taxon>
        <taxon>Spermatophyta</taxon>
        <taxon>Magnoliopsida</taxon>
        <taxon>eudicotyledons</taxon>
        <taxon>Gunneridae</taxon>
        <taxon>Pentapetalae</taxon>
        <taxon>asterids</taxon>
        <taxon>lamiids</taxon>
        <taxon>Gentianales</taxon>
        <taxon>Rubiaceae</taxon>
        <taxon>Rubioideae</taxon>
        <taxon>Spermacoceae</taxon>
        <taxon>Hedyotis-Oldenlandia complex</taxon>
        <taxon>Oldenlandia</taxon>
    </lineage>
</organism>
<evidence type="ECO:0000256" key="6">
    <source>
        <dbReference type="SAM" id="Coils"/>
    </source>
</evidence>
<feature type="coiled-coil region" evidence="6">
    <location>
        <begin position="221"/>
        <end position="248"/>
    </location>
</feature>
<evidence type="ECO:0000256" key="5">
    <source>
        <dbReference type="ARBA" id="ARBA00023089"/>
    </source>
</evidence>
<evidence type="ECO:0000256" key="1">
    <source>
        <dbReference type="ARBA" id="ARBA00005405"/>
    </source>
</evidence>